<dbReference type="InterPro" id="IPR002933">
    <property type="entry name" value="Peptidase_M20"/>
</dbReference>
<reference evidence="4 5" key="1">
    <citation type="submission" date="2019-03" db="EMBL/GenBank/DDBJ databases">
        <title>Genomic Encyclopedia of Type Strains, Phase IV (KMG-IV): sequencing the most valuable type-strain genomes for metagenomic binning, comparative biology and taxonomic classification.</title>
        <authorList>
            <person name="Goeker M."/>
        </authorList>
    </citation>
    <scope>NUCLEOTIDE SEQUENCE [LARGE SCALE GENOMIC DNA]</scope>
    <source>
        <strain evidence="4 5">DSM 21667</strain>
    </source>
</reference>
<dbReference type="GO" id="GO:0008233">
    <property type="term" value="F:peptidase activity"/>
    <property type="evidence" value="ECO:0007669"/>
    <property type="project" value="UniProtKB-KW"/>
</dbReference>
<dbReference type="PANTHER" id="PTHR43270">
    <property type="entry name" value="BETA-ALA-HIS DIPEPTIDASE"/>
    <property type="match status" value="1"/>
</dbReference>
<dbReference type="Proteomes" id="UP000295293">
    <property type="component" value="Unassembled WGS sequence"/>
</dbReference>
<evidence type="ECO:0000313" key="4">
    <source>
        <dbReference type="EMBL" id="TDR45802.1"/>
    </source>
</evidence>
<dbReference type="RefSeq" id="WP_133818167.1">
    <property type="nucleotide sequence ID" value="NZ_SNZH01000004.1"/>
</dbReference>
<dbReference type="Gene3D" id="3.40.630.10">
    <property type="entry name" value="Zn peptidases"/>
    <property type="match status" value="1"/>
</dbReference>
<dbReference type="Pfam" id="PF01546">
    <property type="entry name" value="Peptidase_M20"/>
    <property type="match status" value="1"/>
</dbReference>
<name>A0A4R6Z2J3_9GAMM</name>
<comment type="caution">
    <text evidence="4">The sequence shown here is derived from an EMBL/GenBank/DDBJ whole genome shotgun (WGS) entry which is preliminary data.</text>
</comment>
<dbReference type="AlphaFoldDB" id="A0A4R6Z2J3"/>
<protein>
    <submittedName>
        <fullName evidence="4">Acetylornithine deacetylase/succinyl-diaminopimelate desuccinylase-like protein</fullName>
    </submittedName>
</protein>
<dbReference type="Gene3D" id="3.30.70.360">
    <property type="match status" value="1"/>
</dbReference>
<keyword evidence="3" id="KW-0378">Hydrolase</keyword>
<sequence length="492" mass="53187">MNTEQLSAFVSAKWDEEIVPRLVDYIRIPNKSPMFDADWAAHGYMDQAVDLMAGWARQQPIAGMQVDVVRLEGRTPLIFIDIPGQNDDCVVLYGHLDKQPEMTGWADDLGPWKPVIKGDKLYGRGGADDGYAIFGSLAAILALQQQGIPHARCVVMIEACEESGSYDLPYYVDHLAARIGRPSLVVCLDSGCGNYDQLWLTTSLRGLTGGNLTVKVLEEGVHSGDASGVVASSFRILRELLSRLEDPASGKILPPELYADIPQQRTEQARRSAEVLGDAVYSKFPFVEGMRPMNEDRAELVLNRTWRPALSITGVGGMPALDSAGNVLRPFTAVKLSLRLPPTREGASAGEFLKGLLEKDPPYGCEVRFDLEKASTGWNAPQLSPWLEQSVAAASKAFFGPEPAYMGEGGTIPFMGMLGEKFPGAQFLITGVLGPHSNAHGPNEFLHIPTGKRVTMCVAQVMADHFVASQAGLTSGVAASDAHTHHGDHGCC</sequence>
<evidence type="ECO:0000256" key="1">
    <source>
        <dbReference type="ARBA" id="ARBA00022670"/>
    </source>
</evidence>
<dbReference type="PANTHER" id="PTHR43270:SF4">
    <property type="entry name" value="CARNOSINE DIPEPTIDASE 2, ISOFORM A"/>
    <property type="match status" value="1"/>
</dbReference>
<gene>
    <name evidence="4" type="ORF">DFR29_104232</name>
</gene>
<dbReference type="SUPFAM" id="SSF53187">
    <property type="entry name" value="Zn-dependent exopeptidases"/>
    <property type="match status" value="1"/>
</dbReference>
<dbReference type="InterPro" id="IPR051458">
    <property type="entry name" value="Cyt/Met_Dipeptidase"/>
</dbReference>
<dbReference type="OrthoDB" id="9761532at2"/>
<accession>A0A4R6Z2J3</accession>
<proteinExistence type="predicted"/>
<keyword evidence="1" id="KW-0645">Protease</keyword>
<keyword evidence="5" id="KW-1185">Reference proteome</keyword>
<dbReference type="GO" id="GO:0046872">
    <property type="term" value="F:metal ion binding"/>
    <property type="evidence" value="ECO:0007669"/>
    <property type="project" value="UniProtKB-KW"/>
</dbReference>
<dbReference type="EMBL" id="SNZH01000004">
    <property type="protein sequence ID" value="TDR45802.1"/>
    <property type="molecule type" value="Genomic_DNA"/>
</dbReference>
<dbReference type="GO" id="GO:0006508">
    <property type="term" value="P:proteolysis"/>
    <property type="evidence" value="ECO:0007669"/>
    <property type="project" value="UniProtKB-KW"/>
</dbReference>
<keyword evidence="2" id="KW-0479">Metal-binding</keyword>
<evidence type="ECO:0000256" key="2">
    <source>
        <dbReference type="ARBA" id="ARBA00022723"/>
    </source>
</evidence>
<dbReference type="CDD" id="cd05682">
    <property type="entry name" value="M20_dipept_dapE"/>
    <property type="match status" value="1"/>
</dbReference>
<evidence type="ECO:0000313" key="5">
    <source>
        <dbReference type="Proteomes" id="UP000295293"/>
    </source>
</evidence>
<evidence type="ECO:0000256" key="3">
    <source>
        <dbReference type="ARBA" id="ARBA00022801"/>
    </source>
</evidence>
<organism evidence="4 5">
    <name type="scientific">Tahibacter aquaticus</name>
    <dbReference type="NCBI Taxonomy" id="520092"/>
    <lineage>
        <taxon>Bacteria</taxon>
        <taxon>Pseudomonadati</taxon>
        <taxon>Pseudomonadota</taxon>
        <taxon>Gammaproteobacteria</taxon>
        <taxon>Lysobacterales</taxon>
        <taxon>Rhodanobacteraceae</taxon>
        <taxon>Tahibacter</taxon>
    </lineage>
</organism>